<dbReference type="InterPro" id="IPR029061">
    <property type="entry name" value="THDP-binding"/>
</dbReference>
<dbReference type="EMBL" id="UOFF01000166">
    <property type="protein sequence ID" value="VAW56041.1"/>
    <property type="molecule type" value="Genomic_DNA"/>
</dbReference>
<protein>
    <submittedName>
        <fullName evidence="12">Pyruvate decarboxylase Alpha-keto-acid decarboxylase</fullName>
        <ecNumber evidence="12">4.1.1.1</ecNumber>
    </submittedName>
</protein>
<dbReference type="Pfam" id="PF00205">
    <property type="entry name" value="TPP_enzyme_M"/>
    <property type="match status" value="1"/>
</dbReference>
<evidence type="ECO:0000256" key="2">
    <source>
        <dbReference type="ARBA" id="ARBA00007812"/>
    </source>
</evidence>
<evidence type="ECO:0000259" key="9">
    <source>
        <dbReference type="Pfam" id="PF00205"/>
    </source>
</evidence>
<evidence type="ECO:0000256" key="8">
    <source>
        <dbReference type="RuleBase" id="RU362132"/>
    </source>
</evidence>
<evidence type="ECO:0000313" key="12">
    <source>
        <dbReference type="EMBL" id="VAW56041.1"/>
    </source>
</evidence>
<evidence type="ECO:0000256" key="5">
    <source>
        <dbReference type="ARBA" id="ARBA00022842"/>
    </source>
</evidence>
<gene>
    <name evidence="12" type="ORF">MNBD_GAMMA07-945</name>
</gene>
<dbReference type="InterPro" id="IPR012110">
    <property type="entry name" value="PDC/IPDC-like"/>
</dbReference>
<dbReference type="EC" id="4.1.1.1" evidence="12"/>
<keyword evidence="5" id="KW-0460">Magnesium</keyword>
<dbReference type="GO" id="GO:0000287">
    <property type="term" value="F:magnesium ion binding"/>
    <property type="evidence" value="ECO:0007669"/>
    <property type="project" value="InterPro"/>
</dbReference>
<dbReference type="GO" id="GO:0005829">
    <property type="term" value="C:cytosol"/>
    <property type="evidence" value="ECO:0007669"/>
    <property type="project" value="TreeGrafter"/>
</dbReference>
<dbReference type="SUPFAM" id="SSF52518">
    <property type="entry name" value="Thiamin diphosphate-binding fold (THDP-binding)"/>
    <property type="match status" value="2"/>
</dbReference>
<dbReference type="Pfam" id="PF02776">
    <property type="entry name" value="TPP_enzyme_N"/>
    <property type="match status" value="1"/>
</dbReference>
<dbReference type="Pfam" id="PF02775">
    <property type="entry name" value="TPP_enzyme_C"/>
    <property type="match status" value="1"/>
</dbReference>
<evidence type="ECO:0000256" key="1">
    <source>
        <dbReference type="ARBA" id="ARBA00001964"/>
    </source>
</evidence>
<evidence type="ECO:0000259" key="10">
    <source>
        <dbReference type="Pfam" id="PF02775"/>
    </source>
</evidence>
<dbReference type="GO" id="GO:0030976">
    <property type="term" value="F:thiamine pyrophosphate binding"/>
    <property type="evidence" value="ECO:0007669"/>
    <property type="project" value="InterPro"/>
</dbReference>
<dbReference type="Gene3D" id="3.40.50.970">
    <property type="match status" value="2"/>
</dbReference>
<evidence type="ECO:0000256" key="3">
    <source>
        <dbReference type="ARBA" id="ARBA00022723"/>
    </source>
</evidence>
<feature type="domain" description="Thiamine pyrophosphate enzyme central" evidence="9">
    <location>
        <begin position="202"/>
        <end position="315"/>
    </location>
</feature>
<dbReference type="AlphaFoldDB" id="A0A3B0WL51"/>
<keyword evidence="12" id="KW-0670">Pyruvate</keyword>
<dbReference type="InterPro" id="IPR012000">
    <property type="entry name" value="Thiamin_PyroP_enz_cen_dom"/>
</dbReference>
<keyword evidence="6 8" id="KW-0786">Thiamine pyrophosphate</keyword>
<dbReference type="CDD" id="cd07038">
    <property type="entry name" value="TPP_PYR_PDC_IPDC_like"/>
    <property type="match status" value="1"/>
</dbReference>
<dbReference type="PANTHER" id="PTHR43452:SF30">
    <property type="entry name" value="PYRUVATE DECARBOXYLASE ISOZYME 1-RELATED"/>
    <property type="match status" value="1"/>
</dbReference>
<keyword evidence="4" id="KW-0210">Decarboxylase</keyword>
<dbReference type="GO" id="GO:0004737">
    <property type="term" value="F:pyruvate decarboxylase activity"/>
    <property type="evidence" value="ECO:0007669"/>
    <property type="project" value="UniProtKB-EC"/>
</dbReference>
<accession>A0A3B0WL51</accession>
<keyword evidence="3" id="KW-0479">Metal-binding</keyword>
<evidence type="ECO:0000256" key="6">
    <source>
        <dbReference type="ARBA" id="ARBA00023052"/>
    </source>
</evidence>
<dbReference type="InterPro" id="IPR047213">
    <property type="entry name" value="TPP_PYR_PDC_IPDC-like"/>
</dbReference>
<comment type="similarity">
    <text evidence="2 8">Belongs to the TPP enzyme family.</text>
</comment>
<keyword evidence="7 12" id="KW-0456">Lyase</keyword>
<dbReference type="PROSITE" id="PS00187">
    <property type="entry name" value="TPP_ENZYMES"/>
    <property type="match status" value="1"/>
</dbReference>
<dbReference type="FunFam" id="3.40.50.970:FF:000024">
    <property type="entry name" value="Pyruvate decarboxylase isozyme"/>
    <property type="match status" value="1"/>
</dbReference>
<dbReference type="GO" id="GO:0000949">
    <property type="term" value="P:aromatic amino acid family catabolic process to alcohol via Ehrlich pathway"/>
    <property type="evidence" value="ECO:0007669"/>
    <property type="project" value="TreeGrafter"/>
</dbReference>
<reference evidence="12" key="1">
    <citation type="submission" date="2018-06" db="EMBL/GenBank/DDBJ databases">
        <authorList>
            <person name="Zhirakovskaya E."/>
        </authorList>
    </citation>
    <scope>NUCLEOTIDE SEQUENCE</scope>
</reference>
<dbReference type="InterPro" id="IPR047214">
    <property type="entry name" value="TPP_PDC_IPDC"/>
</dbReference>
<dbReference type="PANTHER" id="PTHR43452">
    <property type="entry name" value="PYRUVATE DECARBOXYLASE"/>
    <property type="match status" value="1"/>
</dbReference>
<dbReference type="SUPFAM" id="SSF52467">
    <property type="entry name" value="DHS-like NAD/FAD-binding domain"/>
    <property type="match status" value="1"/>
</dbReference>
<dbReference type="CDD" id="cd02005">
    <property type="entry name" value="TPP_PDC_IPDC"/>
    <property type="match status" value="1"/>
</dbReference>
<evidence type="ECO:0000256" key="7">
    <source>
        <dbReference type="ARBA" id="ARBA00023239"/>
    </source>
</evidence>
<dbReference type="PIRSF" id="PIRSF036565">
    <property type="entry name" value="Pyruvt_ip_decrb"/>
    <property type="match status" value="1"/>
</dbReference>
<evidence type="ECO:0000256" key="4">
    <source>
        <dbReference type="ARBA" id="ARBA00022793"/>
    </source>
</evidence>
<dbReference type="InterPro" id="IPR011766">
    <property type="entry name" value="TPP_enzyme_TPP-bd"/>
</dbReference>
<proteinExistence type="inferred from homology"/>
<comment type="cofactor">
    <cofactor evidence="1">
        <name>thiamine diphosphate</name>
        <dbReference type="ChEBI" id="CHEBI:58937"/>
    </cofactor>
</comment>
<feature type="domain" description="Thiamine pyrophosphate enzyme TPP-binding" evidence="10">
    <location>
        <begin position="387"/>
        <end position="522"/>
    </location>
</feature>
<organism evidence="12">
    <name type="scientific">hydrothermal vent metagenome</name>
    <dbReference type="NCBI Taxonomy" id="652676"/>
    <lineage>
        <taxon>unclassified sequences</taxon>
        <taxon>metagenomes</taxon>
        <taxon>ecological metagenomes</taxon>
    </lineage>
</organism>
<sequence>MKKITVGQYLIKRLHNAGLNHMFGVPGDYVLDFMDRVVNSDIELVGNCNELNAGYAADAYARLNGIGAVCVTYGVGGLSALNAASGAYAERVSMVIISGAPNTAQRLAQTHMHHVATNYDMQLDIYRKVTIDAALLNDPVTAPDIIDRVISHCLSERLPVYLEIPVDMVDAPCRELGDLLAPLQHISDAATLQECVNETRVIIEKAHNPVLLIGVEASRFGVEKRLLQLVEKLKIPFMTTLDGKSVLPENHPQFAGIYMGGLSRDSVRKHIESSDGLLCIGAMNTDVNTGGFTARLPEKNIIRAHKNKTRIGRHFYLGIWMGDYIDALLNQLQAHHCSCTYKVDPHEPQGDFKIKPDALIRVARFYDRINRYIDRNIIVVAETGDALFATAELYVSDRENYISQSYYLSIGYALPATLGVCLAQPDKRVMLFQGDGSFQMTAQELSTLLRHNCNPIIFLLNNNGYVIERLIHDGPYNDIQQWNYHLLPQAFAGDAISLEVKTEAELEVALKQATNNINKLIFINLHLPPDEGSDALVRLCDALRELQARNI</sequence>
<feature type="domain" description="Thiamine pyrophosphate enzyme N-terminal TPP-binding" evidence="11">
    <location>
        <begin position="5"/>
        <end position="110"/>
    </location>
</feature>
<dbReference type="Gene3D" id="3.40.50.1220">
    <property type="entry name" value="TPP-binding domain"/>
    <property type="match status" value="1"/>
</dbReference>
<dbReference type="InterPro" id="IPR029035">
    <property type="entry name" value="DHS-like_NAD/FAD-binding_dom"/>
</dbReference>
<dbReference type="InterPro" id="IPR000399">
    <property type="entry name" value="TPP-bd_CS"/>
</dbReference>
<evidence type="ECO:0000259" key="11">
    <source>
        <dbReference type="Pfam" id="PF02776"/>
    </source>
</evidence>
<name>A0A3B0WL51_9ZZZZ</name>
<dbReference type="InterPro" id="IPR012001">
    <property type="entry name" value="Thiamin_PyroP_enz_TPP-bd_dom"/>
</dbReference>